<sequence>MVKITTKSANTTPHAAIVSAATQLFGEKSYPATSMRDIANAVGVLSGSLYTHIRSKEALLLEIVETGIGEFIDAVSEVAAANGTPEGRLRAMVNAHSEVVARHPEQTLIVFHQWRYLSEAAQTTVRRRRKEYEQLFTDVVRAGVEDGTFAPGIDVRIAVLSVLGSLNWTPGWLSADGPRTVDEVASDLADAMLKGVRGR</sequence>
<dbReference type="InterPro" id="IPR009057">
    <property type="entry name" value="Homeodomain-like_sf"/>
</dbReference>
<dbReference type="EMBL" id="JACBZR010000001">
    <property type="protein sequence ID" value="NYI75863.1"/>
    <property type="molecule type" value="Genomic_DNA"/>
</dbReference>
<dbReference type="Pfam" id="PF17932">
    <property type="entry name" value="TetR_C_24"/>
    <property type="match status" value="1"/>
</dbReference>
<dbReference type="Gene3D" id="1.10.10.60">
    <property type="entry name" value="Homeodomain-like"/>
    <property type="match status" value="1"/>
</dbReference>
<organism evidence="7 8">
    <name type="scientific">Nocardioides panzhihuensis</name>
    <dbReference type="NCBI Taxonomy" id="860243"/>
    <lineage>
        <taxon>Bacteria</taxon>
        <taxon>Bacillati</taxon>
        <taxon>Actinomycetota</taxon>
        <taxon>Actinomycetes</taxon>
        <taxon>Propionibacteriales</taxon>
        <taxon>Nocardioidaceae</taxon>
        <taxon>Nocardioides</taxon>
    </lineage>
</organism>
<evidence type="ECO:0000256" key="2">
    <source>
        <dbReference type="ARBA" id="ARBA00023015"/>
    </source>
</evidence>
<comment type="caution">
    <text evidence="7">The sequence shown here is derived from an EMBL/GenBank/DDBJ whole genome shotgun (WGS) entry which is preliminary data.</text>
</comment>
<dbReference type="InterPro" id="IPR036271">
    <property type="entry name" value="Tet_transcr_reg_TetR-rel_C_sf"/>
</dbReference>
<dbReference type="PANTHER" id="PTHR30055:SF175">
    <property type="entry name" value="HTH-TYPE TRANSCRIPTIONAL REPRESSOR KSTR2"/>
    <property type="match status" value="1"/>
</dbReference>
<feature type="domain" description="HTH tetR-type" evidence="6">
    <location>
        <begin position="11"/>
        <end position="71"/>
    </location>
</feature>
<dbReference type="InterPro" id="IPR050109">
    <property type="entry name" value="HTH-type_TetR-like_transc_reg"/>
</dbReference>
<feature type="DNA-binding region" description="H-T-H motif" evidence="5">
    <location>
        <begin position="34"/>
        <end position="53"/>
    </location>
</feature>
<protein>
    <submittedName>
        <fullName evidence="7">AcrR family transcriptional regulator</fullName>
    </submittedName>
</protein>
<evidence type="ECO:0000313" key="7">
    <source>
        <dbReference type="EMBL" id="NYI75863.1"/>
    </source>
</evidence>
<dbReference type="AlphaFoldDB" id="A0A7Z0DI24"/>
<accession>A0A7Z0DI24</accession>
<evidence type="ECO:0000256" key="4">
    <source>
        <dbReference type="ARBA" id="ARBA00023163"/>
    </source>
</evidence>
<dbReference type="RefSeq" id="WP_218860550.1">
    <property type="nucleotide sequence ID" value="NZ_JACBZR010000001.1"/>
</dbReference>
<reference evidence="7 8" key="1">
    <citation type="submission" date="2020-07" db="EMBL/GenBank/DDBJ databases">
        <title>Sequencing the genomes of 1000 actinobacteria strains.</title>
        <authorList>
            <person name="Klenk H.-P."/>
        </authorList>
    </citation>
    <scope>NUCLEOTIDE SEQUENCE [LARGE SCALE GENOMIC DNA]</scope>
    <source>
        <strain evidence="7 8">DSM 26487</strain>
    </source>
</reference>
<evidence type="ECO:0000256" key="1">
    <source>
        <dbReference type="ARBA" id="ARBA00022491"/>
    </source>
</evidence>
<name>A0A7Z0DI24_9ACTN</name>
<evidence type="ECO:0000256" key="3">
    <source>
        <dbReference type="ARBA" id="ARBA00023125"/>
    </source>
</evidence>
<dbReference type="PANTHER" id="PTHR30055">
    <property type="entry name" value="HTH-TYPE TRANSCRIPTIONAL REGULATOR RUTR"/>
    <property type="match status" value="1"/>
</dbReference>
<gene>
    <name evidence="7" type="ORF">BJ988_000511</name>
</gene>
<keyword evidence="8" id="KW-1185">Reference proteome</keyword>
<dbReference type="GO" id="GO:0000976">
    <property type="term" value="F:transcription cis-regulatory region binding"/>
    <property type="evidence" value="ECO:0007669"/>
    <property type="project" value="TreeGrafter"/>
</dbReference>
<keyword evidence="2" id="KW-0805">Transcription regulation</keyword>
<proteinExistence type="predicted"/>
<dbReference type="Gene3D" id="1.10.357.10">
    <property type="entry name" value="Tetracycline Repressor, domain 2"/>
    <property type="match status" value="1"/>
</dbReference>
<dbReference type="SUPFAM" id="SSF48498">
    <property type="entry name" value="Tetracyclin repressor-like, C-terminal domain"/>
    <property type="match status" value="1"/>
</dbReference>
<dbReference type="PRINTS" id="PR00455">
    <property type="entry name" value="HTHTETR"/>
</dbReference>
<dbReference type="SUPFAM" id="SSF46689">
    <property type="entry name" value="Homeodomain-like"/>
    <property type="match status" value="1"/>
</dbReference>
<keyword evidence="3 5" id="KW-0238">DNA-binding</keyword>
<evidence type="ECO:0000259" key="6">
    <source>
        <dbReference type="PROSITE" id="PS50977"/>
    </source>
</evidence>
<dbReference type="Proteomes" id="UP000564496">
    <property type="component" value="Unassembled WGS sequence"/>
</dbReference>
<keyword evidence="1" id="KW-0678">Repressor</keyword>
<keyword evidence="4" id="KW-0804">Transcription</keyword>
<dbReference type="PROSITE" id="PS50977">
    <property type="entry name" value="HTH_TETR_2"/>
    <property type="match status" value="1"/>
</dbReference>
<dbReference type="GO" id="GO:0003700">
    <property type="term" value="F:DNA-binding transcription factor activity"/>
    <property type="evidence" value="ECO:0007669"/>
    <property type="project" value="TreeGrafter"/>
</dbReference>
<evidence type="ECO:0000313" key="8">
    <source>
        <dbReference type="Proteomes" id="UP000564496"/>
    </source>
</evidence>
<dbReference type="InterPro" id="IPR001647">
    <property type="entry name" value="HTH_TetR"/>
</dbReference>
<evidence type="ECO:0000256" key="5">
    <source>
        <dbReference type="PROSITE-ProRule" id="PRU00335"/>
    </source>
</evidence>
<dbReference type="Pfam" id="PF00440">
    <property type="entry name" value="TetR_N"/>
    <property type="match status" value="1"/>
</dbReference>
<dbReference type="InterPro" id="IPR041490">
    <property type="entry name" value="KstR2_TetR_C"/>
</dbReference>